<dbReference type="AlphaFoldDB" id="A0A7Y4NV38"/>
<dbReference type="Proteomes" id="UP000563426">
    <property type="component" value="Unassembled WGS sequence"/>
</dbReference>
<proteinExistence type="predicted"/>
<feature type="domain" description="C2H2-type" evidence="1">
    <location>
        <begin position="88"/>
        <end position="110"/>
    </location>
</feature>
<evidence type="ECO:0000313" key="3">
    <source>
        <dbReference type="Proteomes" id="UP000563426"/>
    </source>
</evidence>
<dbReference type="RefSeq" id="WP_171437961.1">
    <property type="nucleotide sequence ID" value="NZ_JABFJV010000301.1"/>
</dbReference>
<gene>
    <name evidence="2" type="ORF">HMI49_34180</name>
</gene>
<comment type="caution">
    <text evidence="2">The sequence shown here is derived from an EMBL/GenBank/DDBJ whole genome shotgun (WGS) entry which is preliminary data.</text>
</comment>
<dbReference type="EMBL" id="JABFJV010000301">
    <property type="protein sequence ID" value="NOK38259.1"/>
    <property type="molecule type" value="Genomic_DNA"/>
</dbReference>
<dbReference type="PROSITE" id="PS00028">
    <property type="entry name" value="ZINC_FINGER_C2H2_1"/>
    <property type="match status" value="1"/>
</dbReference>
<accession>A0A7Y4NV38</accession>
<reference evidence="2 3" key="1">
    <citation type="submission" date="2020-05" db="EMBL/GenBank/DDBJ databases">
        <authorList>
            <person name="Whitworth D."/>
        </authorList>
    </citation>
    <scope>NUCLEOTIDE SEQUENCE [LARGE SCALE GENOMIC DNA]</scope>
    <source>
        <strain evidence="2 3">AB043B</strain>
    </source>
</reference>
<evidence type="ECO:0000313" key="2">
    <source>
        <dbReference type="EMBL" id="NOK38259.1"/>
    </source>
</evidence>
<name>A0A7Y4NV38_9BACT</name>
<protein>
    <recommendedName>
        <fullName evidence="1">C2H2-type domain-containing protein</fullName>
    </recommendedName>
</protein>
<organism evidence="2 3">
    <name type="scientific">Corallococcus exercitus</name>
    <dbReference type="NCBI Taxonomy" id="2316736"/>
    <lineage>
        <taxon>Bacteria</taxon>
        <taxon>Pseudomonadati</taxon>
        <taxon>Myxococcota</taxon>
        <taxon>Myxococcia</taxon>
        <taxon>Myxococcales</taxon>
        <taxon>Cystobacterineae</taxon>
        <taxon>Myxococcaceae</taxon>
        <taxon>Corallococcus</taxon>
    </lineage>
</organism>
<dbReference type="InterPro" id="IPR013087">
    <property type="entry name" value="Znf_C2H2_type"/>
</dbReference>
<evidence type="ECO:0000259" key="1">
    <source>
        <dbReference type="PROSITE" id="PS00028"/>
    </source>
</evidence>
<keyword evidence="3" id="KW-1185">Reference proteome</keyword>
<sequence>MTEEQIRRLGLLLAAKKLQDLGESGGSHVFLEDLLPSVGGSALEPPSEEECDQVDEVLFKIATALRTSALAEPVVEQKSDRNPQGLWCPVCPQDFEAEAEALAHSTRSGHALQRKVIPLRLRDD</sequence>